<sequence>MRFVLRLISLFFLVIAVITGVVDAIQSVSSGMFDPTILGQAWFEFSPGTLNQLQAVVQRYVHPLVWDPGAQWLLTQPAAAVFLALSLLFYLLGYRRRKAAGRFAA</sequence>
<dbReference type="Proteomes" id="UP001430804">
    <property type="component" value="Unassembled WGS sequence"/>
</dbReference>
<comment type="caution">
    <text evidence="2">The sequence shown here is derived from an EMBL/GenBank/DDBJ whole genome shotgun (WGS) entry which is preliminary data.</text>
</comment>
<dbReference type="EMBL" id="JAHWQX010000002">
    <property type="protein sequence ID" value="MBW3097748.1"/>
    <property type="molecule type" value="Genomic_DNA"/>
</dbReference>
<dbReference type="RefSeq" id="WP_219201625.1">
    <property type="nucleotide sequence ID" value="NZ_JAHWQX010000002.1"/>
</dbReference>
<proteinExistence type="predicted"/>
<keyword evidence="3" id="KW-1185">Reference proteome</keyword>
<organism evidence="2 3">
    <name type="scientific">Pseudohoeflea coraliihabitans</name>
    <dbReference type="NCBI Taxonomy" id="2860393"/>
    <lineage>
        <taxon>Bacteria</taxon>
        <taxon>Pseudomonadati</taxon>
        <taxon>Pseudomonadota</taxon>
        <taxon>Alphaproteobacteria</taxon>
        <taxon>Hyphomicrobiales</taxon>
        <taxon>Rhizobiaceae</taxon>
        <taxon>Pseudohoeflea</taxon>
    </lineage>
</organism>
<evidence type="ECO:0000313" key="3">
    <source>
        <dbReference type="Proteomes" id="UP001430804"/>
    </source>
</evidence>
<keyword evidence="1" id="KW-0812">Transmembrane</keyword>
<keyword evidence="1" id="KW-1133">Transmembrane helix</keyword>
<name>A0ABS6WP67_9HYPH</name>
<accession>A0ABS6WP67</accession>
<protein>
    <submittedName>
        <fullName evidence="2">Uncharacterized protein</fullName>
    </submittedName>
</protein>
<evidence type="ECO:0000256" key="1">
    <source>
        <dbReference type="SAM" id="Phobius"/>
    </source>
</evidence>
<keyword evidence="1" id="KW-0472">Membrane</keyword>
<evidence type="ECO:0000313" key="2">
    <source>
        <dbReference type="EMBL" id="MBW3097748.1"/>
    </source>
</evidence>
<feature type="transmembrane region" description="Helical" evidence="1">
    <location>
        <begin position="72"/>
        <end position="92"/>
    </location>
</feature>
<gene>
    <name evidence="2" type="ORF">KY465_10695</name>
</gene>
<reference evidence="2" key="1">
    <citation type="submission" date="2021-07" db="EMBL/GenBank/DDBJ databases">
        <title>Pseudohoeflea marina sp. nov. a polyhydroxyalcanoate-producing bacterium.</title>
        <authorList>
            <person name="Zheng W."/>
            <person name="Yu S."/>
            <person name="Huang Y."/>
        </authorList>
    </citation>
    <scope>NUCLEOTIDE SEQUENCE</scope>
    <source>
        <strain evidence="2">DP4N28-3</strain>
    </source>
</reference>